<protein>
    <submittedName>
        <fullName evidence="2">Uncharacterized protein</fullName>
    </submittedName>
</protein>
<dbReference type="EMBL" id="AMYD01003888">
    <property type="protein sequence ID" value="EQB44800.1"/>
    <property type="molecule type" value="Genomic_DNA"/>
</dbReference>
<gene>
    <name evidence="2" type="ORF">CGLO_16399</name>
</gene>
<sequence length="360" mass="39881">MSTAVVSSAASVHGSDSGVSTATLSRKSIRREVDVVAGVTVKERNKQSLTVCVVREESLHKLEMACKYIRGIFERDTPPMLFTTVELLQQTIDAAELSAKHRVLNLLFSPEIEEVTFDVPPHFSQLKVLRCADRRDHGKLFVDGAATYNNVRLDKWQAHRHKNHTLIIGDERGVRIKLSDIVTLPHWARCRNNFDGAEQNEIFQHFQNLSGKSRWEDVKGIVSSILGLATGAAKLGVRLSGAAGGIYAKYTFGLHALEIGAAGVKVSAVATAAGSAVVLGVAAGAAVYFIPWEGLFEWLKRAFFSFWDKICSLWQRFKGWVVDLFTGGSEVESRQKMLYKKYKNDVSSGVYTVECDKENE</sequence>
<dbReference type="HOGENOM" id="CLU_065394_0_0_1"/>
<evidence type="ECO:0000313" key="3">
    <source>
        <dbReference type="Proteomes" id="UP000015530"/>
    </source>
</evidence>
<organism evidence="2 3">
    <name type="scientific">Colletotrichum gloeosporioides (strain Cg-14)</name>
    <name type="common">Anthracnose fungus</name>
    <name type="synonym">Glomerella cingulata</name>
    <dbReference type="NCBI Taxonomy" id="1237896"/>
    <lineage>
        <taxon>Eukaryota</taxon>
        <taxon>Fungi</taxon>
        <taxon>Dikarya</taxon>
        <taxon>Ascomycota</taxon>
        <taxon>Pezizomycotina</taxon>
        <taxon>Sordariomycetes</taxon>
        <taxon>Hypocreomycetidae</taxon>
        <taxon>Glomerellales</taxon>
        <taxon>Glomerellaceae</taxon>
        <taxon>Colletotrichum</taxon>
        <taxon>Colletotrichum gloeosporioides species complex</taxon>
    </lineage>
</organism>
<proteinExistence type="predicted"/>
<evidence type="ECO:0000256" key="1">
    <source>
        <dbReference type="SAM" id="MobiDB-lite"/>
    </source>
</evidence>
<accession>T0L9C8</accession>
<comment type="caution">
    <text evidence="2">The sequence shown here is derived from an EMBL/GenBank/DDBJ whole genome shotgun (WGS) entry which is preliminary data.</text>
</comment>
<name>T0L9C8_COLGC</name>
<dbReference type="OrthoDB" id="5118341at2759"/>
<dbReference type="Proteomes" id="UP000015530">
    <property type="component" value="Unassembled WGS sequence"/>
</dbReference>
<dbReference type="AlphaFoldDB" id="T0L9C8"/>
<feature type="region of interest" description="Disordered" evidence="1">
    <location>
        <begin position="1"/>
        <end position="20"/>
    </location>
</feature>
<evidence type="ECO:0000313" key="2">
    <source>
        <dbReference type="EMBL" id="EQB44800.1"/>
    </source>
</evidence>
<reference evidence="3" key="1">
    <citation type="journal article" date="2013" name="Mol. Plant Microbe Interact.">
        <title>Global aspects of pacC regulation of pathogenicity genes in Colletotrichum gloeosporioides as revealed by transcriptome analysis.</title>
        <authorList>
            <person name="Alkan N."/>
            <person name="Meng X."/>
            <person name="Friedlander G."/>
            <person name="Reuveni E."/>
            <person name="Sukno S."/>
            <person name="Sherman A."/>
            <person name="Thon M."/>
            <person name="Fluhr R."/>
            <person name="Prusky D."/>
        </authorList>
    </citation>
    <scope>NUCLEOTIDE SEQUENCE [LARGE SCALE GENOMIC DNA]</scope>
    <source>
        <strain evidence="3">Cg-14</strain>
    </source>
</reference>
<dbReference type="eggNOG" id="ENOG502RNVV">
    <property type="taxonomic scope" value="Eukaryota"/>
</dbReference>